<dbReference type="Proteomes" id="UP000194911">
    <property type="component" value="Unassembled WGS sequence"/>
</dbReference>
<evidence type="ECO:0000313" key="3">
    <source>
        <dbReference type="EMBL" id="OTY77392.1"/>
    </source>
</evidence>
<accession>A0A243D0I7</accession>
<feature type="transmembrane region" description="Helical" evidence="1">
    <location>
        <begin position="100"/>
        <end position="120"/>
    </location>
</feature>
<keyword evidence="1" id="KW-0472">Membrane</keyword>
<evidence type="ECO:0000313" key="4">
    <source>
        <dbReference type="Proteomes" id="UP000194911"/>
    </source>
</evidence>
<dbReference type="AlphaFoldDB" id="A0A243D0I7"/>
<dbReference type="Pfam" id="PF13273">
    <property type="entry name" value="DUF4064"/>
    <property type="match status" value="1"/>
</dbReference>
<keyword evidence="1" id="KW-0812">Transmembrane</keyword>
<name>A0A243D0I7_BACTU</name>
<feature type="domain" description="DUF4064" evidence="2">
    <location>
        <begin position="53"/>
        <end position="140"/>
    </location>
</feature>
<gene>
    <name evidence="3" type="ORF">BK749_09660</name>
</gene>
<reference evidence="3 4" key="1">
    <citation type="submission" date="2016-10" db="EMBL/GenBank/DDBJ databases">
        <title>Comparative genomics of Bacillus thuringiensis reveals a path to pathogens against multiple invertebrate hosts.</title>
        <authorList>
            <person name="Zheng J."/>
            <person name="Gao Q."/>
            <person name="Liu H."/>
            <person name="Peng D."/>
            <person name="Ruan L."/>
            <person name="Sun M."/>
        </authorList>
    </citation>
    <scope>NUCLEOTIDE SEQUENCE [LARGE SCALE GENOMIC DNA]</scope>
    <source>
        <strain evidence="3">BGSC 4CE1</strain>
    </source>
</reference>
<feature type="transmembrane region" description="Helical" evidence="1">
    <location>
        <begin position="57"/>
        <end position="80"/>
    </location>
</feature>
<keyword evidence="1" id="KW-1133">Transmembrane helix</keyword>
<sequence>MLFKYIIDKTIRKEFKKKGNSFITYKKGVNELLQVVQSNITTEDEKDDIIMTNKFEFILGLIGGILGILFSSFAIFIGFISDLGPIMDSTTGEIPTNTTMILGSISLIASILGIIGSILIKTKRTLGSLIMIISAIVGFLCISIVYILPGIFFLISSLMIIFRKNKTST</sequence>
<protein>
    <recommendedName>
        <fullName evidence="2">DUF4064 domain-containing protein</fullName>
    </recommendedName>
</protein>
<evidence type="ECO:0000256" key="1">
    <source>
        <dbReference type="SAM" id="Phobius"/>
    </source>
</evidence>
<evidence type="ECO:0000259" key="2">
    <source>
        <dbReference type="Pfam" id="PF13273"/>
    </source>
</evidence>
<dbReference type="InterPro" id="IPR025273">
    <property type="entry name" value="DUF4064"/>
</dbReference>
<dbReference type="EMBL" id="NFDQ01000038">
    <property type="protein sequence ID" value="OTY77392.1"/>
    <property type="molecule type" value="Genomic_DNA"/>
</dbReference>
<proteinExistence type="predicted"/>
<comment type="caution">
    <text evidence="3">The sequence shown here is derived from an EMBL/GenBank/DDBJ whole genome shotgun (WGS) entry which is preliminary data.</text>
</comment>
<organism evidence="3 4">
    <name type="scientific">Bacillus thuringiensis serovar vazensis</name>
    <dbReference type="NCBI Taxonomy" id="180867"/>
    <lineage>
        <taxon>Bacteria</taxon>
        <taxon>Bacillati</taxon>
        <taxon>Bacillota</taxon>
        <taxon>Bacilli</taxon>
        <taxon>Bacillales</taxon>
        <taxon>Bacillaceae</taxon>
        <taxon>Bacillus</taxon>
        <taxon>Bacillus cereus group</taxon>
    </lineage>
</organism>
<feature type="transmembrane region" description="Helical" evidence="1">
    <location>
        <begin position="132"/>
        <end position="162"/>
    </location>
</feature>